<dbReference type="GO" id="GO:0009055">
    <property type="term" value="F:electron transfer activity"/>
    <property type="evidence" value="ECO:0007669"/>
    <property type="project" value="InterPro"/>
</dbReference>
<dbReference type="InterPro" id="IPR028871">
    <property type="entry name" value="BlueCu_1_BS"/>
</dbReference>
<name>A0A9Q0GK46_9ROSI</name>
<evidence type="ECO:0000256" key="4">
    <source>
        <dbReference type="ARBA" id="ARBA00023008"/>
    </source>
</evidence>
<dbReference type="Gene3D" id="2.60.40.420">
    <property type="entry name" value="Cupredoxins - blue copper proteins"/>
    <property type="match status" value="1"/>
</dbReference>
<evidence type="ECO:0000256" key="6">
    <source>
        <dbReference type="SAM" id="MobiDB-lite"/>
    </source>
</evidence>
<dbReference type="PANTHER" id="PTHR33021">
    <property type="entry name" value="BLUE COPPER PROTEIN"/>
    <property type="match status" value="1"/>
</dbReference>
<dbReference type="InterPro" id="IPR039391">
    <property type="entry name" value="Phytocyanin-like"/>
</dbReference>
<evidence type="ECO:0000256" key="3">
    <source>
        <dbReference type="ARBA" id="ARBA00022982"/>
    </source>
</evidence>
<dbReference type="SUPFAM" id="SSF49503">
    <property type="entry name" value="Cupredoxins"/>
    <property type="match status" value="1"/>
</dbReference>
<dbReference type="Pfam" id="PF02298">
    <property type="entry name" value="Cu_bind_like"/>
    <property type="match status" value="1"/>
</dbReference>
<reference evidence="9" key="2">
    <citation type="journal article" date="2023" name="Plants (Basel)">
        <title>Annotation of the Turnera subulata (Passifloraceae) Draft Genome Reveals the S-Locus Evolved after the Divergence of Turneroideae from Passifloroideae in a Stepwise Manner.</title>
        <authorList>
            <person name="Henning P.M."/>
            <person name="Roalson E.H."/>
            <person name="Mir W."/>
            <person name="McCubbin A.G."/>
            <person name="Shore J.S."/>
        </authorList>
    </citation>
    <scope>NUCLEOTIDE SEQUENCE</scope>
    <source>
        <strain evidence="9">F60SS</strain>
    </source>
</reference>
<keyword evidence="7" id="KW-0732">Signal</keyword>
<keyword evidence="5" id="KW-0325">Glycoprotein</keyword>
<gene>
    <name evidence="9" type="ORF">Tsubulata_019969</name>
</gene>
<dbReference type="GO" id="GO:0005886">
    <property type="term" value="C:plasma membrane"/>
    <property type="evidence" value="ECO:0007669"/>
    <property type="project" value="TreeGrafter"/>
</dbReference>
<feature type="signal peptide" evidence="7">
    <location>
        <begin position="1"/>
        <end position="22"/>
    </location>
</feature>
<feature type="compositionally biased region" description="Pro residues" evidence="6">
    <location>
        <begin position="128"/>
        <end position="153"/>
    </location>
</feature>
<comment type="caution">
    <text evidence="9">The sequence shown here is derived from an EMBL/GenBank/DDBJ whole genome shotgun (WGS) entry which is preliminary data.</text>
</comment>
<accession>A0A9Q0GK46</accession>
<evidence type="ECO:0000313" key="10">
    <source>
        <dbReference type="Proteomes" id="UP001141552"/>
    </source>
</evidence>
<dbReference type="InterPro" id="IPR008972">
    <property type="entry name" value="Cupredoxin"/>
</dbReference>
<feature type="chain" id="PRO_5040487749" description="Phytocyanin domain-containing protein" evidence="7">
    <location>
        <begin position="23"/>
        <end position="231"/>
    </location>
</feature>
<keyword evidence="2" id="KW-0479">Metal-binding</keyword>
<evidence type="ECO:0000313" key="9">
    <source>
        <dbReference type="EMBL" id="KAJ4851276.1"/>
    </source>
</evidence>
<dbReference type="PROSITE" id="PS51485">
    <property type="entry name" value="PHYTOCYANIN"/>
    <property type="match status" value="1"/>
</dbReference>
<evidence type="ECO:0000256" key="1">
    <source>
        <dbReference type="ARBA" id="ARBA00022448"/>
    </source>
</evidence>
<dbReference type="FunFam" id="2.60.40.420:FF:000003">
    <property type="entry name" value="Blue copper"/>
    <property type="match status" value="1"/>
</dbReference>
<dbReference type="GO" id="GO:0046872">
    <property type="term" value="F:metal ion binding"/>
    <property type="evidence" value="ECO:0007669"/>
    <property type="project" value="UniProtKB-KW"/>
</dbReference>
<dbReference type="EMBL" id="JAKUCV010000100">
    <property type="protein sequence ID" value="KAJ4851276.1"/>
    <property type="molecule type" value="Genomic_DNA"/>
</dbReference>
<dbReference type="PROSITE" id="PS00196">
    <property type="entry name" value="COPPER_BLUE"/>
    <property type="match status" value="1"/>
</dbReference>
<evidence type="ECO:0000256" key="2">
    <source>
        <dbReference type="ARBA" id="ARBA00022723"/>
    </source>
</evidence>
<feature type="region of interest" description="Disordered" evidence="6">
    <location>
        <begin position="125"/>
        <end position="187"/>
    </location>
</feature>
<organism evidence="9 10">
    <name type="scientific">Turnera subulata</name>
    <dbReference type="NCBI Taxonomy" id="218843"/>
    <lineage>
        <taxon>Eukaryota</taxon>
        <taxon>Viridiplantae</taxon>
        <taxon>Streptophyta</taxon>
        <taxon>Embryophyta</taxon>
        <taxon>Tracheophyta</taxon>
        <taxon>Spermatophyta</taxon>
        <taxon>Magnoliopsida</taxon>
        <taxon>eudicotyledons</taxon>
        <taxon>Gunneridae</taxon>
        <taxon>Pentapetalae</taxon>
        <taxon>rosids</taxon>
        <taxon>fabids</taxon>
        <taxon>Malpighiales</taxon>
        <taxon>Passifloraceae</taxon>
        <taxon>Turnera</taxon>
    </lineage>
</organism>
<dbReference type="OrthoDB" id="687020at2759"/>
<evidence type="ECO:0000259" key="8">
    <source>
        <dbReference type="PROSITE" id="PS51485"/>
    </source>
</evidence>
<keyword evidence="4" id="KW-0186">Copper</keyword>
<protein>
    <recommendedName>
        <fullName evidence="8">Phytocyanin domain-containing protein</fullName>
    </recommendedName>
</protein>
<feature type="domain" description="Phytocyanin" evidence="8">
    <location>
        <begin position="23"/>
        <end position="122"/>
    </location>
</feature>
<dbReference type="Proteomes" id="UP001141552">
    <property type="component" value="Unassembled WGS sequence"/>
</dbReference>
<dbReference type="PANTHER" id="PTHR33021:SF492">
    <property type="entry name" value="UCLACYANIN 1"/>
    <property type="match status" value="1"/>
</dbReference>
<reference evidence="9" key="1">
    <citation type="submission" date="2022-02" db="EMBL/GenBank/DDBJ databases">
        <authorList>
            <person name="Henning P.M."/>
            <person name="McCubbin A.G."/>
            <person name="Shore J.S."/>
        </authorList>
    </citation>
    <scope>NUCLEOTIDE SEQUENCE</scope>
    <source>
        <strain evidence="9">F60SS</strain>
        <tissue evidence="9">Leaves</tissue>
    </source>
</reference>
<sequence length="231" mass="23924">MAMLRTVMSLAVAAMILELAMAANYIVGGENGAWDATTDLQSWAGAQSFLVGDTLTFQYTPNHDVLEVSQADHDSCQTSSPLQTYTGGSAVIPLSSPGKRYFICGTPGHCSAGMKLEIDTLATITPTPASPITPPPTESPLIPAPDVIPPASSPLPENSIPSPAESPELTPGFPSSPPTPLLTSPGPASFPSSFSPVSLPLPATSSSATKYSFQISLTTGFSLIIMMLLAF</sequence>
<keyword evidence="3" id="KW-0249">Electron transport</keyword>
<dbReference type="InterPro" id="IPR003245">
    <property type="entry name" value="Phytocyanin_dom"/>
</dbReference>
<dbReference type="CDD" id="cd04216">
    <property type="entry name" value="Phytocyanin"/>
    <property type="match status" value="1"/>
</dbReference>
<evidence type="ECO:0000256" key="7">
    <source>
        <dbReference type="SAM" id="SignalP"/>
    </source>
</evidence>
<evidence type="ECO:0000256" key="5">
    <source>
        <dbReference type="ARBA" id="ARBA00023180"/>
    </source>
</evidence>
<keyword evidence="10" id="KW-1185">Reference proteome</keyword>
<dbReference type="AlphaFoldDB" id="A0A9Q0GK46"/>
<keyword evidence="1" id="KW-0813">Transport</keyword>
<proteinExistence type="predicted"/>